<dbReference type="Pfam" id="PF14355">
    <property type="entry name" value="Abi_C"/>
    <property type="match status" value="1"/>
</dbReference>
<dbReference type="EMBL" id="RAUE01000010">
    <property type="protein sequence ID" value="MBA0310518.1"/>
    <property type="molecule type" value="Genomic_DNA"/>
</dbReference>
<reference evidence="2" key="1">
    <citation type="submission" date="2018-09" db="EMBL/GenBank/DDBJ databases">
        <authorList>
            <person name="Groschel M."/>
            <person name="Kohl T."/>
            <person name="Conchillo-Sole O."/>
            <person name="Mamat U."/>
            <person name="Yero D."/>
            <person name="Niemann S."/>
            <person name="Daura X."/>
            <person name="Gibert I."/>
        </authorList>
    </citation>
    <scope>NUCLEOTIDE SEQUENCE</scope>
    <source>
        <strain evidence="2">OG156</strain>
    </source>
</reference>
<protein>
    <recommendedName>
        <fullName evidence="1">Abortive infection protein-like C-terminal domain-containing protein</fullName>
    </recommendedName>
</protein>
<dbReference type="Proteomes" id="UP000822271">
    <property type="component" value="Unassembled WGS sequence"/>
</dbReference>
<proteinExistence type="predicted"/>
<dbReference type="OrthoDB" id="2339338at2"/>
<dbReference type="AlphaFoldDB" id="A0A2J0SP37"/>
<gene>
    <name evidence="2" type="ORF">D7Y33_05720</name>
</gene>
<evidence type="ECO:0000259" key="1">
    <source>
        <dbReference type="Pfam" id="PF14355"/>
    </source>
</evidence>
<evidence type="ECO:0000313" key="3">
    <source>
        <dbReference type="Proteomes" id="UP000822271"/>
    </source>
</evidence>
<sequence length="256" mass="28112">MEGLRPTEIHWIISHYIGVSGGYLGDFTYSSHREFYAAYCDLTIDPEDYPGTTRQRFLAVLSSADPQTQAAIVRGVARRFPVGSEVQRTLDARSKLLAMAKRCNQVAAVEPTSPRLASELVRQALADAASLLEVQGPVSALDRVHTALHGYLKTVCQSAGLNLASLPADPGVTQVFKLMRESHPALRDMGVQDDAMRKIVFSIGNILDSLNPLRNRGSLAHANDQLVERDEALLAINLTRSIIQYLDSKIVTDRNT</sequence>
<accession>A0A2J0SP37</accession>
<evidence type="ECO:0000313" key="2">
    <source>
        <dbReference type="EMBL" id="MBA0310518.1"/>
    </source>
</evidence>
<name>A0A2J0SP37_STEMA</name>
<feature type="domain" description="Abortive infection protein-like C-terminal" evidence="1">
    <location>
        <begin position="177"/>
        <end position="246"/>
    </location>
</feature>
<organism evidence="2 3">
    <name type="scientific">Stenotrophomonas maltophilia</name>
    <name type="common">Pseudomonas maltophilia</name>
    <name type="synonym">Xanthomonas maltophilia</name>
    <dbReference type="NCBI Taxonomy" id="40324"/>
    <lineage>
        <taxon>Bacteria</taxon>
        <taxon>Pseudomonadati</taxon>
        <taxon>Pseudomonadota</taxon>
        <taxon>Gammaproteobacteria</taxon>
        <taxon>Lysobacterales</taxon>
        <taxon>Lysobacteraceae</taxon>
        <taxon>Stenotrophomonas</taxon>
        <taxon>Stenotrophomonas maltophilia group</taxon>
    </lineage>
</organism>
<dbReference type="InterPro" id="IPR026001">
    <property type="entry name" value="Abi-like_C"/>
</dbReference>
<reference evidence="2" key="2">
    <citation type="journal article" date="2020" name="Front. Microbiol.">
        <title>Genetic Variants of the DSF Quorum Sensing System in Stenotrophomonas maltophilia Influence Virulence and Resistance Phenotypes Among Genotypically Diverse Clinical Isolates.</title>
        <authorList>
            <person name="Yero D."/>
            <person name="Huedo P."/>
            <person name="Conchillo-Sole O."/>
            <person name="Martinez-Servat S."/>
            <person name="Mamat U."/>
            <person name="Coves X."/>
            <person name="Llanas F."/>
            <person name="Roca I."/>
            <person name="Vila J."/>
            <person name="Schaible U.E."/>
            <person name="Daura X."/>
            <person name="Gibert I."/>
        </authorList>
    </citation>
    <scope>NUCLEOTIDE SEQUENCE</scope>
    <source>
        <strain evidence="2">OG156</strain>
    </source>
</reference>
<dbReference type="RefSeq" id="WP_049429714.1">
    <property type="nucleotide sequence ID" value="NZ_CP154630.1"/>
</dbReference>
<comment type="caution">
    <text evidence="2">The sequence shown here is derived from an EMBL/GenBank/DDBJ whole genome shotgun (WGS) entry which is preliminary data.</text>
</comment>